<evidence type="ECO:0000313" key="1">
    <source>
        <dbReference type="EMBL" id="ALL71397.1"/>
    </source>
</evidence>
<organism evidence="1 2">
    <name type="scientific">Paraburkholderia caribensis MBA4</name>
    <dbReference type="NCBI Taxonomy" id="1323664"/>
    <lineage>
        <taxon>Bacteria</taxon>
        <taxon>Pseudomonadati</taxon>
        <taxon>Pseudomonadota</taxon>
        <taxon>Betaproteobacteria</taxon>
        <taxon>Burkholderiales</taxon>
        <taxon>Burkholderiaceae</taxon>
        <taxon>Paraburkholderia</taxon>
    </lineage>
</organism>
<keyword evidence="1" id="KW-0614">Plasmid</keyword>
<evidence type="ECO:0000313" key="2">
    <source>
        <dbReference type="Proteomes" id="UP000019146"/>
    </source>
</evidence>
<reference evidence="1 2" key="1">
    <citation type="journal article" date="2014" name="Genome Announc.">
        <title>Draft Genome Sequence of the Haloacid-Degrading Burkholderia caribensis Strain MBA4.</title>
        <authorList>
            <person name="Pan Y."/>
            <person name="Kong K.F."/>
            <person name="Tsang J.S."/>
        </authorList>
    </citation>
    <scope>NUCLEOTIDE SEQUENCE [LARGE SCALE GENOMIC DNA]</scope>
    <source>
        <strain evidence="1 2">MBA4</strain>
        <plasmid evidence="2">Plasmid</plasmid>
    </source>
</reference>
<dbReference type="AlphaFoldDB" id="A0A0N7JW96"/>
<gene>
    <name evidence="1" type="ORF">K788_0001806</name>
</gene>
<dbReference type="Proteomes" id="UP000019146">
    <property type="component" value="Plasmid unnamed"/>
</dbReference>
<geneLocation type="plasmid" evidence="2"/>
<proteinExistence type="predicted"/>
<protein>
    <submittedName>
        <fullName evidence="1">Uncharacterized protein</fullName>
    </submittedName>
</protein>
<sequence>MQHAIKVEKDDRFINGTHGPFYLLIKHVAAGFRAHVNPYNVPEIAHDSYLHWINSRMRQTLS</sequence>
<name>A0A0N7JW96_9BURK</name>
<dbReference type="EMBL" id="CP012748">
    <property type="protein sequence ID" value="ALL71397.1"/>
    <property type="molecule type" value="Genomic_DNA"/>
</dbReference>
<dbReference type="KEGG" id="bcai:K788_0001806"/>
<accession>A0A0N7JW96</accession>